<name>A0A381A3I6_BORPT</name>
<gene>
    <name evidence="1" type="ORF">NCTC10911_02137</name>
</gene>
<reference evidence="1 2" key="1">
    <citation type="submission" date="2018-06" db="EMBL/GenBank/DDBJ databases">
        <authorList>
            <consortium name="Pathogen Informatics"/>
            <person name="Doyle S."/>
        </authorList>
    </citation>
    <scope>NUCLEOTIDE SEQUENCE [LARGE SCALE GENOMIC DNA]</scope>
    <source>
        <strain evidence="1 2">NCTC10911</strain>
    </source>
</reference>
<dbReference type="AlphaFoldDB" id="A0A381A3I6"/>
<accession>A0A381A3I6</accession>
<evidence type="ECO:0000313" key="2">
    <source>
        <dbReference type="Proteomes" id="UP000255014"/>
    </source>
</evidence>
<organism evidence="1 2">
    <name type="scientific">Bordetella pertussis</name>
    <dbReference type="NCBI Taxonomy" id="520"/>
    <lineage>
        <taxon>Bacteria</taxon>
        <taxon>Pseudomonadati</taxon>
        <taxon>Pseudomonadota</taxon>
        <taxon>Betaproteobacteria</taxon>
        <taxon>Burkholderiales</taxon>
        <taxon>Alcaligenaceae</taxon>
        <taxon>Bordetella</taxon>
    </lineage>
</organism>
<dbReference type="Proteomes" id="UP000255014">
    <property type="component" value="Unassembled WGS sequence"/>
</dbReference>
<sequence length="45" mass="4802">MQYRRVAPSSEVMKLVRVSEPCRADRISAPTTPTAAASVAVAMPV</sequence>
<protein>
    <submittedName>
        <fullName evidence="1">Uncharacterized protein</fullName>
    </submittedName>
</protein>
<proteinExistence type="predicted"/>
<dbReference type="EMBL" id="UFTT01000002">
    <property type="protein sequence ID" value="SUV65098.1"/>
    <property type="molecule type" value="Genomic_DNA"/>
</dbReference>
<evidence type="ECO:0000313" key="1">
    <source>
        <dbReference type="EMBL" id="SUV65098.1"/>
    </source>
</evidence>